<feature type="domain" description="HTH cro/C1-type" evidence="1">
    <location>
        <begin position="31"/>
        <end position="82"/>
    </location>
</feature>
<sequence length="285" mass="31997">MDGDNPLGEFLRARRAQVRPEDWNLPAVGRRRVAGLRREELASLAGVSSDYYVRLEQGRERNPSPQVIDALATVLHLDEEATTHLHRLTRPGTVRRTARSERVSPNLLRLLESWPGTPAVVLDRYYTVLADNELGAALYGGHPHSGDLVRMLFLDPDAHRFFLDWERVAENTVAGLHAAAGLDREDPRLVELVGELSLHSPEFVRLWARHDVRRKAHESKRFFHRQVGEMTLSYETFSVHSAPGQQLMVYRAEPGSPSAEALALLGSLNAPQVTRPTPDSSRHHG</sequence>
<dbReference type="SUPFAM" id="SSF47413">
    <property type="entry name" value="lambda repressor-like DNA-binding domains"/>
    <property type="match status" value="1"/>
</dbReference>
<evidence type="ECO:0000313" key="3">
    <source>
        <dbReference type="Proteomes" id="UP001500483"/>
    </source>
</evidence>
<dbReference type="InterPro" id="IPR041413">
    <property type="entry name" value="MLTR_LBD"/>
</dbReference>
<dbReference type="PANTHER" id="PTHR35010:SF2">
    <property type="entry name" value="BLL4672 PROTEIN"/>
    <property type="match status" value="1"/>
</dbReference>
<dbReference type="Gene3D" id="3.30.450.180">
    <property type="match status" value="1"/>
</dbReference>
<dbReference type="EMBL" id="BAAAYK010000038">
    <property type="protein sequence ID" value="GAA3359287.1"/>
    <property type="molecule type" value="Genomic_DNA"/>
</dbReference>
<name>A0ABP6RSJ6_9PSEU</name>
<evidence type="ECO:0000259" key="1">
    <source>
        <dbReference type="PROSITE" id="PS50943"/>
    </source>
</evidence>
<dbReference type="CDD" id="cd00093">
    <property type="entry name" value="HTH_XRE"/>
    <property type="match status" value="1"/>
</dbReference>
<dbReference type="Pfam" id="PF17765">
    <property type="entry name" value="MLTR_LBD"/>
    <property type="match status" value="1"/>
</dbReference>
<dbReference type="Pfam" id="PF13560">
    <property type="entry name" value="HTH_31"/>
    <property type="match status" value="1"/>
</dbReference>
<comment type="caution">
    <text evidence="2">The sequence shown here is derived from an EMBL/GenBank/DDBJ whole genome shotgun (WGS) entry which is preliminary data.</text>
</comment>
<dbReference type="SMART" id="SM00530">
    <property type="entry name" value="HTH_XRE"/>
    <property type="match status" value="1"/>
</dbReference>
<keyword evidence="3" id="KW-1185">Reference proteome</keyword>
<organism evidence="2 3">
    <name type="scientific">Saccharopolyspora gregorii</name>
    <dbReference type="NCBI Taxonomy" id="33914"/>
    <lineage>
        <taxon>Bacteria</taxon>
        <taxon>Bacillati</taxon>
        <taxon>Actinomycetota</taxon>
        <taxon>Actinomycetes</taxon>
        <taxon>Pseudonocardiales</taxon>
        <taxon>Pseudonocardiaceae</taxon>
        <taxon>Saccharopolyspora</taxon>
    </lineage>
</organism>
<dbReference type="Gene3D" id="1.10.260.40">
    <property type="entry name" value="lambda repressor-like DNA-binding domains"/>
    <property type="match status" value="1"/>
</dbReference>
<protein>
    <submittedName>
        <fullName evidence="2">Helix-turn-helix transcriptional regulator</fullName>
    </submittedName>
</protein>
<dbReference type="PROSITE" id="PS50943">
    <property type="entry name" value="HTH_CROC1"/>
    <property type="match status" value="1"/>
</dbReference>
<accession>A0ABP6RSJ6</accession>
<dbReference type="InterPro" id="IPR001387">
    <property type="entry name" value="Cro/C1-type_HTH"/>
</dbReference>
<dbReference type="RefSeq" id="WP_344927857.1">
    <property type="nucleotide sequence ID" value="NZ_BAAAYK010000038.1"/>
</dbReference>
<gene>
    <name evidence="2" type="ORF">GCM10020366_34690</name>
</gene>
<dbReference type="InterPro" id="IPR010982">
    <property type="entry name" value="Lambda_DNA-bd_dom_sf"/>
</dbReference>
<dbReference type="PANTHER" id="PTHR35010">
    <property type="entry name" value="BLL4672 PROTEIN-RELATED"/>
    <property type="match status" value="1"/>
</dbReference>
<reference evidence="3" key="1">
    <citation type="journal article" date="2019" name="Int. J. Syst. Evol. Microbiol.">
        <title>The Global Catalogue of Microorganisms (GCM) 10K type strain sequencing project: providing services to taxonomists for standard genome sequencing and annotation.</title>
        <authorList>
            <consortium name="The Broad Institute Genomics Platform"/>
            <consortium name="The Broad Institute Genome Sequencing Center for Infectious Disease"/>
            <person name="Wu L."/>
            <person name="Ma J."/>
        </authorList>
    </citation>
    <scope>NUCLEOTIDE SEQUENCE [LARGE SCALE GENOMIC DNA]</scope>
    <source>
        <strain evidence="3">JCM 9687</strain>
    </source>
</reference>
<proteinExistence type="predicted"/>
<evidence type="ECO:0000313" key="2">
    <source>
        <dbReference type="EMBL" id="GAA3359287.1"/>
    </source>
</evidence>
<dbReference type="Proteomes" id="UP001500483">
    <property type="component" value="Unassembled WGS sequence"/>
</dbReference>